<evidence type="ECO:0000259" key="9">
    <source>
        <dbReference type="PROSITE" id="PS50020"/>
    </source>
</evidence>
<evidence type="ECO:0000313" key="10">
    <source>
        <dbReference type="EMBL" id="CAH0033815.1"/>
    </source>
</evidence>
<feature type="compositionally biased region" description="Polar residues" evidence="8">
    <location>
        <begin position="257"/>
        <end position="281"/>
    </location>
</feature>
<evidence type="ECO:0000256" key="1">
    <source>
        <dbReference type="ARBA" id="ARBA00001257"/>
    </source>
</evidence>
<evidence type="ECO:0000256" key="3">
    <source>
        <dbReference type="ARBA" id="ARBA00012062"/>
    </source>
</evidence>
<dbReference type="SUPFAM" id="SSF51045">
    <property type="entry name" value="WW domain"/>
    <property type="match status" value="1"/>
</dbReference>
<dbReference type="CDD" id="cd00201">
    <property type="entry name" value="WW"/>
    <property type="match status" value="1"/>
</dbReference>
<gene>
    <name evidence="10" type="ORF">CRHIZ90672A_00006755</name>
</gene>
<comment type="similarity">
    <text evidence="2">Belongs to the peptidase S9B family.</text>
</comment>
<protein>
    <recommendedName>
        <fullName evidence="4">Probable dipeptidyl-aminopeptidase B</fullName>
        <ecNumber evidence="3">3.4.14.5</ecNumber>
    </recommendedName>
</protein>
<dbReference type="PANTHER" id="PTHR11731">
    <property type="entry name" value="PROTEASE FAMILY S9B,C DIPEPTIDYL-PEPTIDASE IV-RELATED"/>
    <property type="match status" value="1"/>
</dbReference>
<organism evidence="10 11">
    <name type="scientific">Clonostachys rhizophaga</name>
    <dbReference type="NCBI Taxonomy" id="160324"/>
    <lineage>
        <taxon>Eukaryota</taxon>
        <taxon>Fungi</taxon>
        <taxon>Dikarya</taxon>
        <taxon>Ascomycota</taxon>
        <taxon>Pezizomycotina</taxon>
        <taxon>Sordariomycetes</taxon>
        <taxon>Hypocreomycetidae</taxon>
        <taxon>Hypocreales</taxon>
        <taxon>Bionectriaceae</taxon>
        <taxon>Clonostachys</taxon>
    </lineage>
</organism>
<keyword evidence="5" id="KW-0378">Hydrolase</keyword>
<keyword evidence="5" id="KW-0031">Aminopeptidase</keyword>
<feature type="domain" description="WW" evidence="9">
    <location>
        <begin position="219"/>
        <end position="252"/>
    </location>
</feature>
<keyword evidence="6" id="KW-0720">Serine protease</keyword>
<dbReference type="GO" id="GO:0006508">
    <property type="term" value="P:proteolysis"/>
    <property type="evidence" value="ECO:0007669"/>
    <property type="project" value="InterPro"/>
</dbReference>
<sequence length="861" mass="97873">MSAKLEEKCYFETFAAPSWLPGGKIFWYRRATAKDKFEFALVDIDRQSVRPAFHHNDLAKQLEKHAGSSIDSDNLPFTWIEMEDGLVRFRLQKQMWEYNIEEDLLRTWKGQFSQGNPALAYGGAPTSHQPGRRRVAVSFTNNTRSGLDMYAVKPSGETALYLDISQGQTLLQRSGVGAVWKFVGSGSRVKGVYCVPDVQHDAVVLDDTNIDEYMGTCDSDLPEGWEERVTDTGRVYYLDHNTKSASWRLPLRILPTFSPNQQGNSPQFETESDDSTQSRCSQVAEVEKSGDDETTLFVRQYNVWMKSSREERELSSDGSSESPYAPNTIRISPNKQSAIVWQCMAAEDMSISYNIDYTPDNQFLPKLIQTSTQLPGDPIRVDRPRLFSLGTQSEISTTDDLFSNPFSIHDLGWSRKGDEYHFLFIKRGLQCRRILGINCTGSVRVLHEENSSTFLDLNKLCYHTLSRSDRIIWASEEDGYNHLYLIDMTAGHVQNQITKGRWNFRSIEHIDEVTEHIWLSAYGYWEEEDPYHVHLVRAKFDGTECISLTKGDGTHNWSYPWSANDRHYFVDTWSRIDLPPQTVVRCFRTGKLQFSLSTTSPLELLNRGWDPAERFVALGRDGKTKIYGLIIRPPNFSVDKRYPVLETIYAGPQDFYTVKSFSRISGQRQWSNDGYVVVQIDGMGTNWRSKAFHDICYKNLKDAGLPDRIIWMQAAAKTRPWMDLSRVGIIGSSAGGQNAVSALLHHGHFYKVAVADSGCHDNRLDNMDWSEQWLGYPVDQAYADNSNITHAANLQEDGRLLLMAGGLDTVVNPASTMRLATEFNRHGKEYELLFIPDGGHNCGSGSGRKRVASFLRKHLEP</sequence>
<evidence type="ECO:0000256" key="5">
    <source>
        <dbReference type="ARBA" id="ARBA00022438"/>
    </source>
</evidence>
<dbReference type="Gene3D" id="3.40.50.1820">
    <property type="entry name" value="alpha/beta hydrolase"/>
    <property type="match status" value="1"/>
</dbReference>
<dbReference type="InterPro" id="IPR001375">
    <property type="entry name" value="Peptidase_S9_cat"/>
</dbReference>
<dbReference type="Proteomes" id="UP000696573">
    <property type="component" value="Unassembled WGS sequence"/>
</dbReference>
<evidence type="ECO:0000256" key="2">
    <source>
        <dbReference type="ARBA" id="ARBA00006150"/>
    </source>
</evidence>
<evidence type="ECO:0000313" key="11">
    <source>
        <dbReference type="Proteomes" id="UP000696573"/>
    </source>
</evidence>
<dbReference type="GO" id="GO:0008236">
    <property type="term" value="F:serine-type peptidase activity"/>
    <property type="evidence" value="ECO:0007669"/>
    <property type="project" value="UniProtKB-KW"/>
</dbReference>
<dbReference type="GO" id="GO:0004177">
    <property type="term" value="F:aminopeptidase activity"/>
    <property type="evidence" value="ECO:0007669"/>
    <property type="project" value="UniProtKB-KW"/>
</dbReference>
<feature type="region of interest" description="Disordered" evidence="8">
    <location>
        <begin position="309"/>
        <end position="329"/>
    </location>
</feature>
<comment type="catalytic activity">
    <reaction evidence="1">
        <text>Release of an N-terminal dipeptide, Xaa-Yaa-|-Zaa-, from a polypeptide, preferentially when Yaa is Pro, provided Zaa is neither Pro nor hydroxyproline.</text>
        <dbReference type="EC" id="3.4.14.5"/>
    </reaction>
</comment>
<dbReference type="EC" id="3.4.14.5" evidence="3"/>
<dbReference type="InterPro" id="IPR036020">
    <property type="entry name" value="WW_dom_sf"/>
</dbReference>
<proteinExistence type="inferred from homology"/>
<evidence type="ECO:0000256" key="8">
    <source>
        <dbReference type="SAM" id="MobiDB-lite"/>
    </source>
</evidence>
<dbReference type="Pfam" id="PF00397">
    <property type="entry name" value="WW"/>
    <property type="match status" value="1"/>
</dbReference>
<dbReference type="GO" id="GO:0008239">
    <property type="term" value="F:dipeptidyl-peptidase activity"/>
    <property type="evidence" value="ECO:0007669"/>
    <property type="project" value="UniProtKB-EC"/>
</dbReference>
<dbReference type="Gene3D" id="2.140.10.30">
    <property type="entry name" value="Dipeptidylpeptidase IV, N-terminal domain"/>
    <property type="match status" value="1"/>
</dbReference>
<evidence type="ECO:0000256" key="4">
    <source>
        <dbReference type="ARBA" id="ARBA00014118"/>
    </source>
</evidence>
<dbReference type="OrthoDB" id="413400at2759"/>
<reference evidence="10" key="1">
    <citation type="submission" date="2021-10" db="EMBL/GenBank/DDBJ databases">
        <authorList>
            <person name="Piombo E."/>
        </authorList>
    </citation>
    <scope>NUCLEOTIDE SEQUENCE</scope>
</reference>
<dbReference type="PROSITE" id="PS50020">
    <property type="entry name" value="WW_DOMAIN_2"/>
    <property type="match status" value="1"/>
</dbReference>
<dbReference type="Pfam" id="PF00930">
    <property type="entry name" value="DPPIV_N"/>
    <property type="match status" value="1"/>
</dbReference>
<evidence type="ECO:0000256" key="6">
    <source>
        <dbReference type="ARBA" id="ARBA00022825"/>
    </source>
</evidence>
<dbReference type="PANTHER" id="PTHR11731:SF118">
    <property type="entry name" value="BLR1971 PROTEIN"/>
    <property type="match status" value="1"/>
</dbReference>
<keyword evidence="11" id="KW-1185">Reference proteome</keyword>
<dbReference type="SUPFAM" id="SSF82171">
    <property type="entry name" value="DPP6 N-terminal domain-like"/>
    <property type="match status" value="1"/>
</dbReference>
<dbReference type="AlphaFoldDB" id="A0A9N9VYB7"/>
<dbReference type="InterPro" id="IPR050278">
    <property type="entry name" value="Serine_Prot_S9B/DPPIV"/>
</dbReference>
<dbReference type="Pfam" id="PF00326">
    <property type="entry name" value="Peptidase_S9"/>
    <property type="match status" value="1"/>
</dbReference>
<evidence type="ECO:0000256" key="7">
    <source>
        <dbReference type="ARBA" id="ARBA00023180"/>
    </source>
</evidence>
<name>A0A9N9VYB7_9HYPO</name>
<keyword evidence="7" id="KW-0325">Glycoprotein</keyword>
<dbReference type="Gene3D" id="2.20.70.10">
    <property type="match status" value="1"/>
</dbReference>
<dbReference type="InterPro" id="IPR029058">
    <property type="entry name" value="AB_hydrolase_fold"/>
</dbReference>
<comment type="caution">
    <text evidence="10">The sequence shown here is derived from an EMBL/GenBank/DDBJ whole genome shotgun (WGS) entry which is preliminary data.</text>
</comment>
<accession>A0A9N9VYB7</accession>
<dbReference type="InterPro" id="IPR001202">
    <property type="entry name" value="WW_dom"/>
</dbReference>
<feature type="region of interest" description="Disordered" evidence="8">
    <location>
        <begin position="257"/>
        <end position="288"/>
    </location>
</feature>
<dbReference type="SUPFAM" id="SSF53474">
    <property type="entry name" value="alpha/beta-Hydrolases"/>
    <property type="match status" value="1"/>
</dbReference>
<dbReference type="SMART" id="SM00456">
    <property type="entry name" value="WW"/>
    <property type="match status" value="1"/>
</dbReference>
<dbReference type="EMBL" id="CABFNQ020000748">
    <property type="protein sequence ID" value="CAH0033815.1"/>
    <property type="molecule type" value="Genomic_DNA"/>
</dbReference>
<dbReference type="InterPro" id="IPR002469">
    <property type="entry name" value="Peptidase_S9B_N"/>
</dbReference>
<keyword evidence="5" id="KW-0645">Protease</keyword>